<evidence type="ECO:0000259" key="1">
    <source>
        <dbReference type="Pfam" id="PF00534"/>
    </source>
</evidence>
<evidence type="ECO:0000259" key="2">
    <source>
        <dbReference type="Pfam" id="PF13439"/>
    </source>
</evidence>
<dbReference type="Proteomes" id="UP000235162">
    <property type="component" value="Unassembled WGS sequence"/>
</dbReference>
<dbReference type="PANTHER" id="PTHR45947:SF3">
    <property type="entry name" value="SULFOQUINOVOSYL TRANSFERASE SQD2"/>
    <property type="match status" value="1"/>
</dbReference>
<evidence type="ECO:0000313" key="4">
    <source>
        <dbReference type="Proteomes" id="UP000235162"/>
    </source>
</evidence>
<name>A0AAP8SLQ2_9GAMM</name>
<keyword evidence="4" id="KW-1185">Reference proteome</keyword>
<dbReference type="PANTHER" id="PTHR45947">
    <property type="entry name" value="SULFOQUINOVOSYL TRANSFERASE SQD2"/>
    <property type="match status" value="1"/>
</dbReference>
<reference evidence="3 4" key="1">
    <citation type="submission" date="2018-01" db="EMBL/GenBank/DDBJ databases">
        <title>The draft genome sequence of Halioglobus japonicus S1-36.</title>
        <authorList>
            <person name="Du Z.-J."/>
            <person name="Shi M.-J."/>
        </authorList>
    </citation>
    <scope>NUCLEOTIDE SEQUENCE [LARGE SCALE GENOMIC DNA]</scope>
    <source>
        <strain evidence="3 4">S1-36</strain>
    </source>
</reference>
<dbReference type="GO" id="GO:0016757">
    <property type="term" value="F:glycosyltransferase activity"/>
    <property type="evidence" value="ECO:0007669"/>
    <property type="project" value="InterPro"/>
</dbReference>
<dbReference type="CDD" id="cd03801">
    <property type="entry name" value="GT4_PimA-like"/>
    <property type="match status" value="1"/>
</dbReference>
<gene>
    <name evidence="3" type="ORF">C0029_17500</name>
</gene>
<dbReference type="InterPro" id="IPR028098">
    <property type="entry name" value="Glyco_trans_4-like_N"/>
</dbReference>
<protein>
    <submittedName>
        <fullName evidence="3">Uncharacterized protein</fullName>
    </submittedName>
</protein>
<proteinExistence type="predicted"/>
<dbReference type="Gene3D" id="3.40.50.2000">
    <property type="entry name" value="Glycogen Phosphorylase B"/>
    <property type="match status" value="2"/>
</dbReference>
<dbReference type="AlphaFoldDB" id="A0AAP8SLQ2"/>
<evidence type="ECO:0000313" key="3">
    <source>
        <dbReference type="EMBL" id="PLW84795.1"/>
    </source>
</evidence>
<dbReference type="InterPro" id="IPR001296">
    <property type="entry name" value="Glyco_trans_1"/>
</dbReference>
<dbReference type="RefSeq" id="WP_102106452.1">
    <property type="nucleotide sequence ID" value="NZ_BMYL01000006.1"/>
</dbReference>
<dbReference type="Pfam" id="PF00534">
    <property type="entry name" value="Glycos_transf_1"/>
    <property type="match status" value="1"/>
</dbReference>
<dbReference type="EMBL" id="PKUR01000005">
    <property type="protein sequence ID" value="PLW84795.1"/>
    <property type="molecule type" value="Genomic_DNA"/>
</dbReference>
<dbReference type="Pfam" id="PF13439">
    <property type="entry name" value="Glyco_transf_4"/>
    <property type="match status" value="1"/>
</dbReference>
<dbReference type="SUPFAM" id="SSF53756">
    <property type="entry name" value="UDP-Glycosyltransferase/glycogen phosphorylase"/>
    <property type="match status" value="1"/>
</dbReference>
<feature type="domain" description="Glycosyltransferase subfamily 4-like N-terminal" evidence="2">
    <location>
        <begin position="12"/>
        <end position="177"/>
    </location>
</feature>
<accession>A0AAP8SLQ2</accession>
<feature type="domain" description="Glycosyl transferase family 1" evidence="1">
    <location>
        <begin position="196"/>
        <end position="349"/>
    </location>
</feature>
<sequence length="375" mass="40194">MRVLHVIDTLGVGGAERLLVTILPELAKRGHSFTVAVMRAPYELQVVLEEAGVPVIRLPARHKWNLFASARDIATLCDELDVDILHAHLYFPAICSSLVRSFRLARVRTVTTFHNLAYAEGVNKAGVGLSLKKKLASLIYPGGMDQCLAVSGVVSYHYSQALGLDGIRVIHNPIDLAMVDRAIRIGSEQGDALLHIVLPGRLVHEKGHQVFLSAIATIAQELPPFRISLAGGGPLKDDIEERITSLGLGALVTVTGNLDHAALLESVHSANIVVVPSLSEGFGLTALEAMALSKPVVASDVGGLKEVIIDGESGVLFPAGDSEELASILLELVNSPELMQRIGLAARERAEAAFSLGMIADQYIDVYQEQLQHAQ</sequence>
<comment type="caution">
    <text evidence="3">The sequence shown here is derived from an EMBL/GenBank/DDBJ whole genome shotgun (WGS) entry which is preliminary data.</text>
</comment>
<dbReference type="InterPro" id="IPR050194">
    <property type="entry name" value="Glycosyltransferase_grp1"/>
</dbReference>
<organism evidence="3 4">
    <name type="scientific">Halioglobus japonicus</name>
    <dbReference type="NCBI Taxonomy" id="930805"/>
    <lineage>
        <taxon>Bacteria</taxon>
        <taxon>Pseudomonadati</taxon>
        <taxon>Pseudomonadota</taxon>
        <taxon>Gammaproteobacteria</taxon>
        <taxon>Cellvibrionales</taxon>
        <taxon>Halieaceae</taxon>
        <taxon>Halioglobus</taxon>
    </lineage>
</organism>